<evidence type="ECO:0000313" key="2">
    <source>
        <dbReference type="Proteomes" id="UP000035642"/>
    </source>
</evidence>
<dbReference type="PANTHER" id="PTHR46163:SF15">
    <property type="entry name" value="TYROSINE-PROTEIN PHOSPHATASE DOMAIN-CONTAINING PROTEIN"/>
    <property type="match status" value="1"/>
</dbReference>
<dbReference type="AlphaFoldDB" id="A0A0K0DBK9"/>
<dbReference type="PROSITE" id="PS50055">
    <property type="entry name" value="TYR_PHOSPHATASE_PTP"/>
    <property type="match status" value="1"/>
</dbReference>
<keyword evidence="2" id="KW-1185">Reference proteome</keyword>
<dbReference type="GO" id="GO:0004725">
    <property type="term" value="F:protein tyrosine phosphatase activity"/>
    <property type="evidence" value="ECO:0007669"/>
    <property type="project" value="InterPro"/>
</dbReference>
<dbReference type="Gene3D" id="3.90.190.10">
    <property type="entry name" value="Protein tyrosine phosphatase superfamily"/>
    <property type="match status" value="1"/>
</dbReference>
<evidence type="ECO:0000259" key="1">
    <source>
        <dbReference type="PROSITE" id="PS50055"/>
    </source>
</evidence>
<dbReference type="WBParaSite" id="ACAC_0000782801-mRNA-1">
    <property type="protein sequence ID" value="ACAC_0000782801-mRNA-1"/>
    <property type="gene ID" value="ACAC_0000782801"/>
</dbReference>
<dbReference type="InterPro" id="IPR000242">
    <property type="entry name" value="PTP_cat"/>
</dbReference>
<proteinExistence type="predicted"/>
<dbReference type="SMART" id="SM00194">
    <property type="entry name" value="PTPc"/>
    <property type="match status" value="1"/>
</dbReference>
<protein>
    <submittedName>
        <fullName evidence="3">Tyrosine-protein phosphatase domain-containing protein</fullName>
    </submittedName>
</protein>
<dbReference type="Pfam" id="PF00102">
    <property type="entry name" value="Y_phosphatase"/>
    <property type="match status" value="1"/>
</dbReference>
<sequence>YRTSAKRISIITTDNHLNNTTLADVVCIDQTRVRLNCGSYIHASWVNISPTKKVILTQLPVRESGGEFWQMILELDVQAILLILTHAEYNMFHGNWAFPAEQDFLHFDRTHIRVGEFKRVVIDRDWTMHVICVRTGDIKSFRKYAYPHVYMSLSGCGRAGTYAAFEVILRIRRDTHF</sequence>
<dbReference type="SUPFAM" id="SSF52799">
    <property type="entry name" value="(Phosphotyrosine protein) phosphatases II"/>
    <property type="match status" value="1"/>
</dbReference>
<dbReference type="STRING" id="6313.A0A0K0DBK9"/>
<dbReference type="InterPro" id="IPR029021">
    <property type="entry name" value="Prot-tyrosine_phosphatase-like"/>
</dbReference>
<dbReference type="PANTHER" id="PTHR46163">
    <property type="entry name" value="TYROSINE-PROTEIN PHOSPHATASE-RELATED"/>
    <property type="match status" value="1"/>
</dbReference>
<organism evidence="2 3">
    <name type="scientific">Angiostrongylus cantonensis</name>
    <name type="common">Rat lungworm</name>
    <dbReference type="NCBI Taxonomy" id="6313"/>
    <lineage>
        <taxon>Eukaryota</taxon>
        <taxon>Metazoa</taxon>
        <taxon>Ecdysozoa</taxon>
        <taxon>Nematoda</taxon>
        <taxon>Chromadorea</taxon>
        <taxon>Rhabditida</taxon>
        <taxon>Rhabditina</taxon>
        <taxon>Rhabditomorpha</taxon>
        <taxon>Strongyloidea</taxon>
        <taxon>Metastrongylidae</taxon>
        <taxon>Angiostrongylus</taxon>
    </lineage>
</organism>
<accession>A0A0K0DBK9</accession>
<reference evidence="3" key="2">
    <citation type="submission" date="2017-02" db="UniProtKB">
        <authorList>
            <consortium name="WormBaseParasite"/>
        </authorList>
    </citation>
    <scope>IDENTIFICATION</scope>
</reference>
<dbReference type="InterPro" id="IPR052782">
    <property type="entry name" value="Oocyte-zygote_transition_reg"/>
</dbReference>
<feature type="domain" description="Tyrosine-protein phosphatase" evidence="1">
    <location>
        <begin position="24"/>
        <end position="177"/>
    </location>
</feature>
<reference evidence="2" key="1">
    <citation type="submission" date="2012-09" db="EMBL/GenBank/DDBJ databases">
        <authorList>
            <person name="Martin A.A."/>
        </authorList>
    </citation>
    <scope>NUCLEOTIDE SEQUENCE</scope>
</reference>
<name>A0A0K0DBK9_ANGCA</name>
<evidence type="ECO:0000313" key="3">
    <source>
        <dbReference type="WBParaSite" id="ACAC_0000782801-mRNA-1"/>
    </source>
</evidence>
<dbReference type="Proteomes" id="UP000035642">
    <property type="component" value="Unassembled WGS sequence"/>
</dbReference>